<dbReference type="OrthoDB" id="48057at2759"/>
<sequence>MDEQRRIACAEIERLKRDSEKKLESSISKLKESEQKVMALAKERERLNKERESAIQEAHMWRSELAKARERVVILEAAVVRAEEKVRVAEGDAEAKIKQAVQKESAAMKEKQELLAYVNKLQGQLQSRHHIETKQVFEEKAESCFGADNTLPLTKHLDLSEENVDKACLSVSRAIPVSGESVVHMAADQVNLRAGGDGEWSDIPATEARIADVREVASETQGNSLDIPVVSQPTNNHHEQGVNSFHQP</sequence>
<evidence type="ECO:0000313" key="4">
    <source>
        <dbReference type="Proteomes" id="UP000516437"/>
    </source>
</evidence>
<dbReference type="GO" id="GO:0001881">
    <property type="term" value="P:receptor recycling"/>
    <property type="evidence" value="ECO:0007669"/>
    <property type="project" value="TreeGrafter"/>
</dbReference>
<evidence type="ECO:0000256" key="1">
    <source>
        <dbReference type="SAM" id="Coils"/>
    </source>
</evidence>
<dbReference type="AlphaFoldDB" id="A0A6A1W6A6"/>
<dbReference type="Proteomes" id="UP000516437">
    <property type="component" value="Chromosome 3"/>
</dbReference>
<dbReference type="PANTHER" id="PTHR22902:SF49">
    <property type="entry name" value="OS03G0666200 PROTEIN"/>
    <property type="match status" value="1"/>
</dbReference>
<dbReference type="EMBL" id="RXIC02000021">
    <property type="protein sequence ID" value="KAB1220782.1"/>
    <property type="molecule type" value="Genomic_DNA"/>
</dbReference>
<evidence type="ECO:0000313" key="3">
    <source>
        <dbReference type="EMBL" id="KAB1220782.1"/>
    </source>
</evidence>
<feature type="region of interest" description="Disordered" evidence="2">
    <location>
        <begin position="217"/>
        <end position="248"/>
    </location>
</feature>
<dbReference type="GO" id="GO:0042147">
    <property type="term" value="P:retrograde transport, endosome to Golgi"/>
    <property type="evidence" value="ECO:0007669"/>
    <property type="project" value="TreeGrafter"/>
</dbReference>
<reference evidence="3 4" key="1">
    <citation type="journal article" date="2019" name="Plant Biotechnol. J.">
        <title>The red bayberry genome and genetic basis of sex determination.</title>
        <authorList>
            <person name="Jia H.M."/>
            <person name="Jia H.J."/>
            <person name="Cai Q.L."/>
            <person name="Wang Y."/>
            <person name="Zhao H.B."/>
            <person name="Yang W.F."/>
            <person name="Wang G.Y."/>
            <person name="Li Y.H."/>
            <person name="Zhan D.L."/>
            <person name="Shen Y.T."/>
            <person name="Niu Q.F."/>
            <person name="Chang L."/>
            <person name="Qiu J."/>
            <person name="Zhao L."/>
            <person name="Xie H.B."/>
            <person name="Fu W.Y."/>
            <person name="Jin J."/>
            <person name="Li X.W."/>
            <person name="Jiao Y."/>
            <person name="Zhou C.C."/>
            <person name="Tu T."/>
            <person name="Chai C.Y."/>
            <person name="Gao J.L."/>
            <person name="Fan L.J."/>
            <person name="van de Weg E."/>
            <person name="Wang J.Y."/>
            <person name="Gao Z.S."/>
        </authorList>
    </citation>
    <scope>NUCLEOTIDE SEQUENCE [LARGE SCALE GENOMIC DNA]</scope>
    <source>
        <tissue evidence="3">Leaves</tissue>
    </source>
</reference>
<protein>
    <submittedName>
        <fullName evidence="3">Uncharacterized protein</fullName>
    </submittedName>
</protein>
<dbReference type="GO" id="GO:0007032">
    <property type="term" value="P:endosome organization"/>
    <property type="evidence" value="ECO:0007669"/>
    <property type="project" value="TreeGrafter"/>
</dbReference>
<dbReference type="InterPro" id="IPR045188">
    <property type="entry name" value="Boi1/Boi2-like"/>
</dbReference>
<feature type="coiled-coil region" evidence="1">
    <location>
        <begin position="16"/>
        <end position="85"/>
    </location>
</feature>
<evidence type="ECO:0000256" key="2">
    <source>
        <dbReference type="SAM" id="MobiDB-lite"/>
    </source>
</evidence>
<keyword evidence="4" id="KW-1185">Reference proteome</keyword>
<dbReference type="GO" id="GO:0055037">
    <property type="term" value="C:recycling endosome"/>
    <property type="evidence" value="ECO:0007669"/>
    <property type="project" value="TreeGrafter"/>
</dbReference>
<comment type="caution">
    <text evidence="3">The sequence shown here is derived from an EMBL/GenBank/DDBJ whole genome shotgun (WGS) entry which is preliminary data.</text>
</comment>
<keyword evidence="1" id="KW-0175">Coiled coil</keyword>
<gene>
    <name evidence="3" type="ORF">CJ030_MR3G027881</name>
</gene>
<dbReference type="GO" id="GO:0005802">
    <property type="term" value="C:trans-Golgi network"/>
    <property type="evidence" value="ECO:0007669"/>
    <property type="project" value="TreeGrafter"/>
</dbReference>
<dbReference type="GO" id="GO:0005769">
    <property type="term" value="C:early endosome"/>
    <property type="evidence" value="ECO:0007669"/>
    <property type="project" value="TreeGrafter"/>
</dbReference>
<feature type="compositionally biased region" description="Polar residues" evidence="2">
    <location>
        <begin position="231"/>
        <end position="248"/>
    </location>
</feature>
<name>A0A6A1W6A6_9ROSI</name>
<organism evidence="3 4">
    <name type="scientific">Morella rubra</name>
    <name type="common">Chinese bayberry</name>
    <dbReference type="NCBI Taxonomy" id="262757"/>
    <lineage>
        <taxon>Eukaryota</taxon>
        <taxon>Viridiplantae</taxon>
        <taxon>Streptophyta</taxon>
        <taxon>Embryophyta</taxon>
        <taxon>Tracheophyta</taxon>
        <taxon>Spermatophyta</taxon>
        <taxon>Magnoliopsida</taxon>
        <taxon>eudicotyledons</taxon>
        <taxon>Gunneridae</taxon>
        <taxon>Pentapetalae</taxon>
        <taxon>rosids</taxon>
        <taxon>fabids</taxon>
        <taxon>Fagales</taxon>
        <taxon>Myricaceae</taxon>
        <taxon>Morella</taxon>
    </lineage>
</organism>
<dbReference type="PANTHER" id="PTHR22902">
    <property type="entry name" value="SESQUIPEDALIAN"/>
    <property type="match status" value="1"/>
</dbReference>
<dbReference type="GO" id="GO:0005829">
    <property type="term" value="C:cytosol"/>
    <property type="evidence" value="ECO:0007669"/>
    <property type="project" value="GOC"/>
</dbReference>
<proteinExistence type="predicted"/>
<accession>A0A6A1W6A6</accession>